<protein>
    <submittedName>
        <fullName evidence="1">Uncharacterized protein</fullName>
    </submittedName>
</protein>
<dbReference type="RefSeq" id="WP_301573030.1">
    <property type="nucleotide sequence ID" value="NZ_JAPWIE010000006.1"/>
</dbReference>
<accession>A0ABT4MZ07</accession>
<evidence type="ECO:0000313" key="2">
    <source>
        <dbReference type="Proteomes" id="UP001067235"/>
    </source>
</evidence>
<keyword evidence="2" id="KW-1185">Reference proteome</keyword>
<organism evidence="1 2">
    <name type="scientific">Gordonia rubripertincta</name>
    <name type="common">Rhodococcus corallinus</name>
    <dbReference type="NCBI Taxonomy" id="36822"/>
    <lineage>
        <taxon>Bacteria</taxon>
        <taxon>Bacillati</taxon>
        <taxon>Actinomycetota</taxon>
        <taxon>Actinomycetes</taxon>
        <taxon>Mycobacteriales</taxon>
        <taxon>Gordoniaceae</taxon>
        <taxon>Gordonia</taxon>
    </lineage>
</organism>
<sequence>MIPPDITDPAIVSTPDLLGTAIAETAATLRAENDSAIAVRVMMDPR</sequence>
<dbReference type="EMBL" id="JAPWIE010000006">
    <property type="protein sequence ID" value="MCZ4552244.1"/>
    <property type="molecule type" value="Genomic_DNA"/>
</dbReference>
<evidence type="ECO:0000313" key="1">
    <source>
        <dbReference type="EMBL" id="MCZ4552244.1"/>
    </source>
</evidence>
<comment type="caution">
    <text evidence="1">The sequence shown here is derived from an EMBL/GenBank/DDBJ whole genome shotgun (WGS) entry which is preliminary data.</text>
</comment>
<proteinExistence type="predicted"/>
<name>A0ABT4MZ07_GORRU</name>
<dbReference type="Proteomes" id="UP001067235">
    <property type="component" value="Unassembled WGS sequence"/>
</dbReference>
<gene>
    <name evidence="1" type="ORF">O4213_19780</name>
</gene>
<reference evidence="1" key="1">
    <citation type="submission" date="2022-12" db="EMBL/GenBank/DDBJ databases">
        <authorList>
            <person name="Krivoruchko A.V."/>
            <person name="Elkin A."/>
        </authorList>
    </citation>
    <scope>NUCLEOTIDE SEQUENCE</scope>
    <source>
        <strain evidence="1">IEGM 1388</strain>
    </source>
</reference>